<proteinExistence type="predicted"/>
<feature type="transmembrane region" description="Helical" evidence="1">
    <location>
        <begin position="141"/>
        <end position="161"/>
    </location>
</feature>
<protein>
    <submittedName>
        <fullName evidence="2">Uncharacterized protein</fullName>
    </submittedName>
</protein>
<dbReference type="Proteomes" id="UP000318437">
    <property type="component" value="Unassembled WGS sequence"/>
</dbReference>
<sequence>MLFWLRVIISSFSLALCILFSVLWVRSYFYSDFANRQTAYTILRLTSSRGVIRGEFYGCKSRIYTGTSTVYQFRTRKASHAGGGPTKGFLGILWKPGDKSAWGGNEYIEFSFPPWAFALATGLSAFLVHPKPPMQYSLRDLMLLVTFLGLMLGAITSLINASGLATY</sequence>
<evidence type="ECO:0000313" key="3">
    <source>
        <dbReference type="Proteomes" id="UP000318437"/>
    </source>
</evidence>
<name>A0A5C6CZ59_9BACT</name>
<dbReference type="EMBL" id="SJPS01000001">
    <property type="protein sequence ID" value="TWU29880.1"/>
    <property type="molecule type" value="Genomic_DNA"/>
</dbReference>
<keyword evidence="1" id="KW-0472">Membrane</keyword>
<organism evidence="2 3">
    <name type="scientific">Bythopirellula polymerisocia</name>
    <dbReference type="NCBI Taxonomy" id="2528003"/>
    <lineage>
        <taxon>Bacteria</taxon>
        <taxon>Pseudomonadati</taxon>
        <taxon>Planctomycetota</taxon>
        <taxon>Planctomycetia</taxon>
        <taxon>Pirellulales</taxon>
        <taxon>Lacipirellulaceae</taxon>
        <taxon>Bythopirellula</taxon>
    </lineage>
</organism>
<gene>
    <name evidence="2" type="ORF">Pla144_06600</name>
</gene>
<keyword evidence="1" id="KW-1133">Transmembrane helix</keyword>
<evidence type="ECO:0000256" key="1">
    <source>
        <dbReference type="SAM" id="Phobius"/>
    </source>
</evidence>
<feature type="transmembrane region" description="Helical" evidence="1">
    <location>
        <begin position="112"/>
        <end position="129"/>
    </location>
</feature>
<evidence type="ECO:0000313" key="2">
    <source>
        <dbReference type="EMBL" id="TWU29880.1"/>
    </source>
</evidence>
<comment type="caution">
    <text evidence="2">The sequence shown here is derived from an EMBL/GenBank/DDBJ whole genome shotgun (WGS) entry which is preliminary data.</text>
</comment>
<feature type="transmembrane region" description="Helical" evidence="1">
    <location>
        <begin position="7"/>
        <end position="25"/>
    </location>
</feature>
<accession>A0A5C6CZ59</accession>
<keyword evidence="3" id="KW-1185">Reference proteome</keyword>
<dbReference type="AlphaFoldDB" id="A0A5C6CZ59"/>
<keyword evidence="1" id="KW-0812">Transmembrane</keyword>
<reference evidence="2 3" key="1">
    <citation type="submission" date="2019-02" db="EMBL/GenBank/DDBJ databases">
        <title>Deep-cultivation of Planctomycetes and their phenomic and genomic characterization uncovers novel biology.</title>
        <authorList>
            <person name="Wiegand S."/>
            <person name="Jogler M."/>
            <person name="Boedeker C."/>
            <person name="Pinto D."/>
            <person name="Vollmers J."/>
            <person name="Rivas-Marin E."/>
            <person name="Kohn T."/>
            <person name="Peeters S.H."/>
            <person name="Heuer A."/>
            <person name="Rast P."/>
            <person name="Oberbeckmann S."/>
            <person name="Bunk B."/>
            <person name="Jeske O."/>
            <person name="Meyerdierks A."/>
            <person name="Storesund J.E."/>
            <person name="Kallscheuer N."/>
            <person name="Luecker S."/>
            <person name="Lage O.M."/>
            <person name="Pohl T."/>
            <person name="Merkel B.J."/>
            <person name="Hornburger P."/>
            <person name="Mueller R.-W."/>
            <person name="Bruemmer F."/>
            <person name="Labrenz M."/>
            <person name="Spormann A.M."/>
            <person name="Op Den Camp H."/>
            <person name="Overmann J."/>
            <person name="Amann R."/>
            <person name="Jetten M.S.M."/>
            <person name="Mascher T."/>
            <person name="Medema M.H."/>
            <person name="Devos D.P."/>
            <person name="Kaster A.-K."/>
            <person name="Ovreas L."/>
            <person name="Rohde M."/>
            <person name="Galperin M.Y."/>
            <person name="Jogler C."/>
        </authorList>
    </citation>
    <scope>NUCLEOTIDE SEQUENCE [LARGE SCALE GENOMIC DNA]</scope>
    <source>
        <strain evidence="2 3">Pla144</strain>
    </source>
</reference>